<evidence type="ECO:0000259" key="8">
    <source>
        <dbReference type="PROSITE" id="PS50156"/>
    </source>
</evidence>
<dbReference type="RefSeq" id="WP_040376764.1">
    <property type="nucleotide sequence ID" value="NZ_CP068053.1"/>
</dbReference>
<feature type="transmembrane region" description="Helical" evidence="7">
    <location>
        <begin position="893"/>
        <end position="915"/>
    </location>
</feature>
<feature type="transmembrane region" description="Helical" evidence="7">
    <location>
        <begin position="200"/>
        <end position="221"/>
    </location>
</feature>
<evidence type="ECO:0000256" key="7">
    <source>
        <dbReference type="SAM" id="Phobius"/>
    </source>
</evidence>
<name>A0A974NIZ0_PERPY</name>
<dbReference type="InterPro" id="IPR050545">
    <property type="entry name" value="Mycobact_MmpL"/>
</dbReference>
<feature type="domain" description="SSD" evidence="8">
    <location>
        <begin position="896"/>
        <end position="1023"/>
    </location>
</feature>
<accession>A0A974NIZ0</accession>
<feature type="transmembrane region" description="Helical" evidence="7">
    <location>
        <begin position="927"/>
        <end position="948"/>
    </location>
</feature>
<feature type="transmembrane region" description="Helical" evidence="7">
    <location>
        <begin position="994"/>
        <end position="1018"/>
    </location>
</feature>
<dbReference type="Gene3D" id="1.10.287.950">
    <property type="entry name" value="Methyl-accepting chemotaxis protein"/>
    <property type="match status" value="1"/>
</dbReference>
<feature type="transmembrane region" description="Helical" evidence="7">
    <location>
        <begin position="280"/>
        <end position="299"/>
    </location>
</feature>
<feature type="transmembrane region" description="Helical" evidence="7">
    <location>
        <begin position="305"/>
        <end position="330"/>
    </location>
</feature>
<feature type="transmembrane region" description="Helical" evidence="7">
    <location>
        <begin position="969"/>
        <end position="988"/>
    </location>
</feature>
<feature type="transmembrane region" description="Helical" evidence="7">
    <location>
        <begin position="867"/>
        <end position="886"/>
    </location>
</feature>
<evidence type="ECO:0000313" key="10">
    <source>
        <dbReference type="Proteomes" id="UP000595254"/>
    </source>
</evidence>
<dbReference type="PANTHER" id="PTHR33406:SF6">
    <property type="entry name" value="MEMBRANE PROTEIN YDGH-RELATED"/>
    <property type="match status" value="1"/>
</dbReference>
<evidence type="ECO:0000256" key="1">
    <source>
        <dbReference type="ARBA" id="ARBA00004651"/>
    </source>
</evidence>
<comment type="similarity">
    <text evidence="2">Belongs to the resistance-nodulation-cell division (RND) (TC 2.A.6) family. MmpL subfamily.</text>
</comment>
<organism evidence="9 10">
    <name type="scientific">Peribacillus psychrosaccharolyticus</name>
    <name type="common">Bacillus psychrosaccharolyticus</name>
    <dbReference type="NCBI Taxonomy" id="1407"/>
    <lineage>
        <taxon>Bacteria</taxon>
        <taxon>Bacillati</taxon>
        <taxon>Bacillota</taxon>
        <taxon>Bacilli</taxon>
        <taxon>Bacillales</taxon>
        <taxon>Bacillaceae</taxon>
        <taxon>Peribacillus</taxon>
    </lineage>
</organism>
<evidence type="ECO:0000256" key="3">
    <source>
        <dbReference type="ARBA" id="ARBA00022475"/>
    </source>
</evidence>
<feature type="transmembrane region" description="Helical" evidence="7">
    <location>
        <begin position="177"/>
        <end position="193"/>
    </location>
</feature>
<feature type="domain" description="SSD" evidence="8">
    <location>
        <begin position="203"/>
        <end position="332"/>
    </location>
</feature>
<evidence type="ECO:0000256" key="5">
    <source>
        <dbReference type="ARBA" id="ARBA00022989"/>
    </source>
</evidence>
<gene>
    <name evidence="9" type="ORF">I6J18_13175</name>
</gene>
<evidence type="ECO:0000313" key="9">
    <source>
        <dbReference type="EMBL" id="QQS98669.1"/>
    </source>
</evidence>
<evidence type="ECO:0000256" key="4">
    <source>
        <dbReference type="ARBA" id="ARBA00022692"/>
    </source>
</evidence>
<dbReference type="InterPro" id="IPR000731">
    <property type="entry name" value="SSD"/>
</dbReference>
<dbReference type="InterPro" id="IPR004869">
    <property type="entry name" value="MMPL_dom"/>
</dbReference>
<sequence length="1038" mass="112120">MRGIVKVKWVILLAWIVIVAGLLLTAPGMADLVREKGNLDVPEGYSSSLAADLLNDIQKEGDSSAALVFTSEKKLSDTDLLEIEQGIQALEKDQTKLGIAGITTHFNEPDLKDQLVSEDGKTVLVSLTMNMKDREPKQVLAALYDRIEDNKVEHYYTGDWIISEDLNTNSQEGLKKTEGITVVFILVVLLLVFRSVVTPIIPLITVGFSYLASQSVVAFLVDRFDFPISSYTQIFLVAVLFGIGTDYCILLLSRYKEELSKQESILEAIVETYRTGGKTVFYSGLAVMIGFAAIGFSTFKLYQSAAAVAIGVAFLLLALYTVVPFFMAVFGMKLFWPSKGKLEHKESRFWGFLGTFSLNRPVIALTFVAVICVPFLLTYDGEVSYNSLEEAGDDVPSIMAFNIIAESFGPGQSMPTQIVIDNDEQMNSEEYIGLAEKISESLSKVDGVDTVRSVTRPTGEPIKELFVPNQAATLGEGIGKGNKGIEEISNGLKTAGSELSKSSPQLKQATDGIDSLIKGTDELKGGVGQVQTGLGKIEQGIRDGSMGSKEINKGLKEINTNLRQLAAGTNQLAKGYRDAASGLGTIRKEYDGIQGNLTTMAKSLSRLDSAFKGLENSNPNLLTNGNYQTIKQTVQGVESGLVPAAAGMKELNKNLAVIQGGVGTANKSLAEIAGGQTKLAAGIEKLITGVSELQTGLNAAANGQNQIIGNLSSFQGGLDSINNGQQKLLTGFSGLDGQMNELSNGLTKSSKGLDQVHDGLNSTESYLSGLAAVEDSIAGVHIPKELLESDDFAQVLDTYLPGDHKIMTLDVIFKNNPYSNDAINKIDELEAAVKQATLDTKLEHAEVAIGGTTSTYHDLGNLSDADFSRTVLLMLSGIAIILFLMLRSLVMPIYLILSLILTYYTAASITELIYVDLLGYDGIGWAVPFFAFVILIALGIDYSIFLMDRFNEFKEQPVREAMLLAMRKMGTVIISAAIILGGTFAAMMPAGVLSLLQIATLILIGLVLYALLILPLFIPVMAKLFGRANWWPFVNHKR</sequence>
<keyword evidence="10" id="KW-1185">Reference proteome</keyword>
<dbReference type="EMBL" id="CP068053">
    <property type="protein sequence ID" value="QQS98669.1"/>
    <property type="molecule type" value="Genomic_DNA"/>
</dbReference>
<feature type="transmembrane region" description="Helical" evidence="7">
    <location>
        <begin position="233"/>
        <end position="252"/>
    </location>
</feature>
<evidence type="ECO:0000256" key="2">
    <source>
        <dbReference type="ARBA" id="ARBA00010157"/>
    </source>
</evidence>
<keyword evidence="3" id="KW-1003">Cell membrane</keyword>
<dbReference type="PANTHER" id="PTHR33406">
    <property type="entry name" value="MEMBRANE PROTEIN MJ1562-RELATED"/>
    <property type="match status" value="1"/>
</dbReference>
<dbReference type="KEGG" id="ppsr:I6J18_13175"/>
<dbReference type="AlphaFoldDB" id="A0A974NIZ0"/>
<keyword evidence="6 7" id="KW-0472">Membrane</keyword>
<keyword evidence="4 7" id="KW-0812">Transmembrane</keyword>
<dbReference type="SUPFAM" id="SSF82866">
    <property type="entry name" value="Multidrug efflux transporter AcrB transmembrane domain"/>
    <property type="match status" value="2"/>
</dbReference>
<comment type="subcellular location">
    <subcellularLocation>
        <location evidence="1">Cell membrane</location>
        <topology evidence="1">Multi-pass membrane protein</topology>
    </subcellularLocation>
</comment>
<dbReference type="Proteomes" id="UP000595254">
    <property type="component" value="Chromosome"/>
</dbReference>
<dbReference type="Gene3D" id="1.20.1640.10">
    <property type="entry name" value="Multidrug efflux transporter AcrB transmembrane domain"/>
    <property type="match status" value="2"/>
</dbReference>
<feature type="transmembrane region" description="Helical" evidence="7">
    <location>
        <begin position="350"/>
        <end position="377"/>
    </location>
</feature>
<protein>
    <submittedName>
        <fullName evidence="9">MMPL family transporter</fullName>
    </submittedName>
</protein>
<dbReference type="PROSITE" id="PS50156">
    <property type="entry name" value="SSD"/>
    <property type="match status" value="2"/>
</dbReference>
<dbReference type="GO" id="GO:0005886">
    <property type="term" value="C:plasma membrane"/>
    <property type="evidence" value="ECO:0007669"/>
    <property type="project" value="UniProtKB-SubCell"/>
</dbReference>
<keyword evidence="5 7" id="KW-1133">Transmembrane helix</keyword>
<reference evidence="9 10" key="1">
    <citation type="submission" date="2021-01" db="EMBL/GenBank/DDBJ databases">
        <title>FDA dAtabase for Regulatory Grade micrObial Sequences (FDA-ARGOS): Supporting development and validation of Infectious Disease Dx tests.</title>
        <authorList>
            <person name="Nelson B."/>
            <person name="Plummer A."/>
            <person name="Tallon L."/>
            <person name="Sadzewicz L."/>
            <person name="Zhao X."/>
            <person name="Boylan J."/>
            <person name="Ott S."/>
            <person name="Bowen H."/>
            <person name="Vavikolanu K."/>
            <person name="Mehta A."/>
            <person name="Aluvathingal J."/>
            <person name="Nadendla S."/>
            <person name="Myers T."/>
            <person name="Yan Y."/>
            <person name="Sichtig H."/>
        </authorList>
    </citation>
    <scope>NUCLEOTIDE SEQUENCE [LARGE SCALE GENOMIC DNA]</scope>
    <source>
        <strain evidence="9 10">FDAARGOS_1161</strain>
    </source>
</reference>
<dbReference type="Pfam" id="PF03176">
    <property type="entry name" value="MMPL"/>
    <property type="match status" value="2"/>
</dbReference>
<evidence type="ECO:0000256" key="6">
    <source>
        <dbReference type="ARBA" id="ARBA00023136"/>
    </source>
</evidence>
<proteinExistence type="inferred from homology"/>